<evidence type="ECO:0000256" key="1">
    <source>
        <dbReference type="ARBA" id="ARBA00010634"/>
    </source>
</evidence>
<name>A0A916WFC3_9BURK</name>
<dbReference type="GO" id="GO:0016020">
    <property type="term" value="C:membrane"/>
    <property type="evidence" value="ECO:0007669"/>
    <property type="project" value="InterPro"/>
</dbReference>
<comment type="similarity">
    <text evidence="1">Belongs to the MlaA family.</text>
</comment>
<evidence type="ECO:0000313" key="6">
    <source>
        <dbReference type="Proteomes" id="UP000620596"/>
    </source>
</evidence>
<dbReference type="GO" id="GO:0120010">
    <property type="term" value="P:intermembrane phospholipid transfer"/>
    <property type="evidence" value="ECO:0007669"/>
    <property type="project" value="TreeGrafter"/>
</dbReference>
<sequence length="243" mass="26523">MKFSGLCAGLLALALLQGCATGSNPRDPFEPFNRSMSRFNDGLDEAIVKPVAQVYQDVLPSPVRTGVNNFFGNLTEVWSMVNNLLQGRPQAAGDSLMRFSVNTTIGLGGVLDWATEMGIERHREDFGKTLARWGVDSGPYLVLPVLGSSTVRDTAALVVDTKGDLVAHWHDVSARNSLYVLRAVDLRASLLRAGEVLNQAALDKYSFTRDAYLQRRGVVLESNGDAEERYDLPEKTPSPAPAR</sequence>
<organism evidence="5 6">
    <name type="scientific">Polaromonas eurypsychrophila</name>
    <dbReference type="NCBI Taxonomy" id="1614635"/>
    <lineage>
        <taxon>Bacteria</taxon>
        <taxon>Pseudomonadati</taxon>
        <taxon>Pseudomonadota</taxon>
        <taxon>Betaproteobacteria</taxon>
        <taxon>Burkholderiales</taxon>
        <taxon>Comamonadaceae</taxon>
        <taxon>Polaromonas</taxon>
    </lineage>
</organism>
<dbReference type="PRINTS" id="PR01805">
    <property type="entry name" value="VACJLIPOPROT"/>
</dbReference>
<proteinExistence type="inferred from homology"/>
<protein>
    <recommendedName>
        <fullName evidence="7">ABC transporter</fullName>
    </recommendedName>
</protein>
<accession>A0A916WFC3</accession>
<dbReference type="EMBL" id="BMIG01000003">
    <property type="protein sequence ID" value="GGA92656.1"/>
    <property type="molecule type" value="Genomic_DNA"/>
</dbReference>
<dbReference type="Proteomes" id="UP000620596">
    <property type="component" value="Unassembled WGS sequence"/>
</dbReference>
<evidence type="ECO:0000256" key="4">
    <source>
        <dbReference type="SAM" id="SignalP"/>
    </source>
</evidence>
<evidence type="ECO:0000256" key="3">
    <source>
        <dbReference type="SAM" id="MobiDB-lite"/>
    </source>
</evidence>
<gene>
    <name evidence="5" type="ORF">GCM10011496_12050</name>
</gene>
<evidence type="ECO:0008006" key="7">
    <source>
        <dbReference type="Google" id="ProtNLM"/>
    </source>
</evidence>
<reference evidence="5" key="1">
    <citation type="journal article" date="2014" name="Int. J. Syst. Evol. Microbiol.">
        <title>Complete genome sequence of Corynebacterium casei LMG S-19264T (=DSM 44701T), isolated from a smear-ripened cheese.</title>
        <authorList>
            <consortium name="US DOE Joint Genome Institute (JGI-PGF)"/>
            <person name="Walter F."/>
            <person name="Albersmeier A."/>
            <person name="Kalinowski J."/>
            <person name="Ruckert C."/>
        </authorList>
    </citation>
    <scope>NUCLEOTIDE SEQUENCE</scope>
    <source>
        <strain evidence="5">CGMCC 1.15322</strain>
    </source>
</reference>
<feature type="region of interest" description="Disordered" evidence="3">
    <location>
        <begin position="224"/>
        <end position="243"/>
    </location>
</feature>
<dbReference type="Pfam" id="PF04333">
    <property type="entry name" value="MlaA"/>
    <property type="match status" value="1"/>
</dbReference>
<keyword evidence="6" id="KW-1185">Reference proteome</keyword>
<evidence type="ECO:0000313" key="5">
    <source>
        <dbReference type="EMBL" id="GGA92656.1"/>
    </source>
</evidence>
<dbReference type="PROSITE" id="PS51257">
    <property type="entry name" value="PROKAR_LIPOPROTEIN"/>
    <property type="match status" value="1"/>
</dbReference>
<comment type="caution">
    <text evidence="5">The sequence shown here is derived from an EMBL/GenBank/DDBJ whole genome shotgun (WGS) entry which is preliminary data.</text>
</comment>
<dbReference type="PANTHER" id="PTHR30035">
    <property type="entry name" value="LIPOPROTEIN VACJ-RELATED"/>
    <property type="match status" value="1"/>
</dbReference>
<dbReference type="PANTHER" id="PTHR30035:SF3">
    <property type="entry name" value="INTERMEMBRANE PHOSPHOLIPID TRANSPORT SYSTEM LIPOPROTEIN MLAA"/>
    <property type="match status" value="1"/>
</dbReference>
<evidence type="ECO:0000256" key="2">
    <source>
        <dbReference type="ARBA" id="ARBA00022729"/>
    </source>
</evidence>
<feature type="chain" id="PRO_5036688231" description="ABC transporter" evidence="4">
    <location>
        <begin position="23"/>
        <end position="243"/>
    </location>
</feature>
<reference evidence="5" key="2">
    <citation type="submission" date="2020-09" db="EMBL/GenBank/DDBJ databases">
        <authorList>
            <person name="Sun Q."/>
            <person name="Zhou Y."/>
        </authorList>
    </citation>
    <scope>NUCLEOTIDE SEQUENCE</scope>
    <source>
        <strain evidence="5">CGMCC 1.15322</strain>
    </source>
</reference>
<dbReference type="RefSeq" id="WP_229676208.1">
    <property type="nucleotide sequence ID" value="NZ_BMIG01000003.1"/>
</dbReference>
<feature type="signal peptide" evidence="4">
    <location>
        <begin position="1"/>
        <end position="22"/>
    </location>
</feature>
<dbReference type="AlphaFoldDB" id="A0A916WFC3"/>
<dbReference type="InterPro" id="IPR007428">
    <property type="entry name" value="MlaA"/>
</dbReference>
<keyword evidence="2 4" id="KW-0732">Signal</keyword>